<dbReference type="Pfam" id="PF01509">
    <property type="entry name" value="TruB_N"/>
    <property type="match status" value="1"/>
</dbReference>
<feature type="domain" description="tRNA pseudouridylate synthase B C-terminal" evidence="7">
    <location>
        <begin position="184"/>
        <end position="225"/>
    </location>
</feature>
<evidence type="ECO:0000256" key="1">
    <source>
        <dbReference type="ARBA" id="ARBA00000385"/>
    </source>
</evidence>
<dbReference type="InterPro" id="IPR014780">
    <property type="entry name" value="tRNA_psdUridine_synth_TruB"/>
</dbReference>
<dbReference type="GO" id="GO:0003723">
    <property type="term" value="F:RNA binding"/>
    <property type="evidence" value="ECO:0007669"/>
    <property type="project" value="InterPro"/>
</dbReference>
<dbReference type="GO" id="GO:0160148">
    <property type="term" value="F:tRNA pseudouridine(55) synthase activity"/>
    <property type="evidence" value="ECO:0007669"/>
    <property type="project" value="UniProtKB-EC"/>
</dbReference>
<dbReference type="InterPro" id="IPR020103">
    <property type="entry name" value="PsdUridine_synth_cat_dom_sf"/>
</dbReference>
<comment type="catalytic activity">
    <reaction evidence="1 5">
        <text>uridine(55) in tRNA = pseudouridine(55) in tRNA</text>
        <dbReference type="Rhea" id="RHEA:42532"/>
        <dbReference type="Rhea" id="RHEA-COMP:10101"/>
        <dbReference type="Rhea" id="RHEA-COMP:10102"/>
        <dbReference type="ChEBI" id="CHEBI:65314"/>
        <dbReference type="ChEBI" id="CHEBI:65315"/>
        <dbReference type="EC" id="5.4.99.25"/>
    </reaction>
</comment>
<evidence type="ECO:0000256" key="5">
    <source>
        <dbReference type="HAMAP-Rule" id="MF_01080"/>
    </source>
</evidence>
<evidence type="ECO:0000259" key="7">
    <source>
        <dbReference type="Pfam" id="PF16198"/>
    </source>
</evidence>
<dbReference type="AlphaFoldDB" id="A0A858BU05"/>
<evidence type="ECO:0000313" key="9">
    <source>
        <dbReference type="Proteomes" id="UP000466848"/>
    </source>
</evidence>
<dbReference type="GO" id="GO:1990481">
    <property type="term" value="P:mRNA pseudouridine synthesis"/>
    <property type="evidence" value="ECO:0007669"/>
    <property type="project" value="TreeGrafter"/>
</dbReference>
<comment type="function">
    <text evidence="5">Responsible for synthesis of pseudouridine from uracil-55 in the psi GC loop of transfer RNAs.</text>
</comment>
<dbReference type="SUPFAM" id="SSF55120">
    <property type="entry name" value="Pseudouridine synthase"/>
    <property type="match status" value="1"/>
</dbReference>
<keyword evidence="3 5" id="KW-0819">tRNA processing</keyword>
<sequence length="347" mass="38427">MIEQGIINVNKPKGYTSHDCVNVVRSLTGIKRVGHTGTLDPMAEGVLPVCIGSAARIMEYLDMDLKTYTCQVLLGLETDTLDIWGQTVSEDIKGTEALIGEGKISEVAVRQVLEKFKGVISQIPPKYSALKVKGKKLYEYARAGEVVEISSRRVYIKNIQLVDITLSERSFTFEVTCSKGTYVRSMCRDIGQALGCKAVMSGLVRTASGAFNLEQAVTMDQLKALRQGENIRDPKTGRITSYARALPEELNTFVVSVDFPLVHFGEILVRPDRVKWFCDGGAVQANQVEVQSRPRFAEEAPPMAAREEFRQAYKAYTGDRGEAVFLGVAFFDQEKNTFKADKVFGRG</sequence>
<dbReference type="Pfam" id="PF16198">
    <property type="entry name" value="TruB_C_2"/>
    <property type="match status" value="1"/>
</dbReference>
<evidence type="ECO:0000256" key="4">
    <source>
        <dbReference type="ARBA" id="ARBA00023235"/>
    </source>
</evidence>
<dbReference type="CDD" id="cd02573">
    <property type="entry name" value="PseudoU_synth_EcTruB"/>
    <property type="match status" value="1"/>
</dbReference>
<feature type="active site" description="Nucleophile" evidence="5">
    <location>
        <position position="40"/>
    </location>
</feature>
<keyword evidence="9" id="KW-1185">Reference proteome</keyword>
<protein>
    <recommendedName>
        <fullName evidence="5">tRNA pseudouridine synthase B</fullName>
        <ecNumber evidence="5">5.4.99.25</ecNumber>
    </recommendedName>
    <alternativeName>
        <fullName evidence="5">tRNA pseudouridine(55) synthase</fullName>
        <shortName evidence="5">Psi55 synthase</shortName>
    </alternativeName>
    <alternativeName>
        <fullName evidence="5">tRNA pseudouridylate synthase</fullName>
    </alternativeName>
    <alternativeName>
        <fullName evidence="5">tRNA-uridine isomerase</fullName>
    </alternativeName>
</protein>
<feature type="domain" description="Pseudouridine synthase II N-terminal" evidence="6">
    <location>
        <begin position="25"/>
        <end position="183"/>
    </location>
</feature>
<name>A0A858BU05_9FIRM</name>
<dbReference type="HAMAP" id="MF_01080">
    <property type="entry name" value="TruB_bact"/>
    <property type="match status" value="1"/>
</dbReference>
<evidence type="ECO:0000256" key="2">
    <source>
        <dbReference type="ARBA" id="ARBA00005642"/>
    </source>
</evidence>
<proteinExistence type="inferred from homology"/>
<dbReference type="InterPro" id="IPR002501">
    <property type="entry name" value="PsdUridine_synth_N"/>
</dbReference>
<dbReference type="InterPro" id="IPR032819">
    <property type="entry name" value="TruB_C"/>
</dbReference>
<dbReference type="KEGG" id="abut:Ami103574_06770"/>
<evidence type="ECO:0000313" key="8">
    <source>
        <dbReference type="EMBL" id="QIB69047.1"/>
    </source>
</evidence>
<accession>A0A858BU05</accession>
<dbReference type="RefSeq" id="WP_163065949.1">
    <property type="nucleotide sequence ID" value="NZ_CP048649.1"/>
</dbReference>
<dbReference type="GO" id="GO:0031119">
    <property type="term" value="P:tRNA pseudouridine synthesis"/>
    <property type="evidence" value="ECO:0007669"/>
    <property type="project" value="UniProtKB-UniRule"/>
</dbReference>
<gene>
    <name evidence="5 8" type="primary">truB</name>
    <name evidence="8" type="ORF">Ami103574_06770</name>
</gene>
<dbReference type="EC" id="5.4.99.25" evidence="5"/>
<evidence type="ECO:0000259" key="6">
    <source>
        <dbReference type="Pfam" id="PF01509"/>
    </source>
</evidence>
<dbReference type="Proteomes" id="UP000466848">
    <property type="component" value="Chromosome"/>
</dbReference>
<organism evidence="8 9">
    <name type="scientific">Aminipila butyrica</name>
    <dbReference type="NCBI Taxonomy" id="433296"/>
    <lineage>
        <taxon>Bacteria</taxon>
        <taxon>Bacillati</taxon>
        <taxon>Bacillota</taxon>
        <taxon>Clostridia</taxon>
        <taxon>Peptostreptococcales</taxon>
        <taxon>Anaerovoracaceae</taxon>
        <taxon>Aminipila</taxon>
    </lineage>
</organism>
<dbReference type="PANTHER" id="PTHR13767:SF2">
    <property type="entry name" value="PSEUDOURIDYLATE SYNTHASE TRUB1"/>
    <property type="match status" value="1"/>
</dbReference>
<dbReference type="EMBL" id="CP048649">
    <property type="protein sequence ID" value="QIB69047.1"/>
    <property type="molecule type" value="Genomic_DNA"/>
</dbReference>
<dbReference type="NCBIfam" id="TIGR00431">
    <property type="entry name" value="TruB"/>
    <property type="match status" value="1"/>
</dbReference>
<reference evidence="8 9" key="1">
    <citation type="submission" date="2020-02" db="EMBL/GenBank/DDBJ databases">
        <authorList>
            <person name="Kim Y.B."/>
            <person name="Roh S.W."/>
        </authorList>
    </citation>
    <scope>NUCLEOTIDE SEQUENCE [LARGE SCALE GENOMIC DNA]</scope>
    <source>
        <strain evidence="8 9">DSM 103574</strain>
    </source>
</reference>
<comment type="similarity">
    <text evidence="2 5">Belongs to the pseudouridine synthase TruB family. Type 1 subfamily.</text>
</comment>
<evidence type="ECO:0000256" key="3">
    <source>
        <dbReference type="ARBA" id="ARBA00022694"/>
    </source>
</evidence>
<dbReference type="PANTHER" id="PTHR13767">
    <property type="entry name" value="TRNA-PSEUDOURIDINE SYNTHASE"/>
    <property type="match status" value="1"/>
</dbReference>
<keyword evidence="4 5" id="KW-0413">Isomerase</keyword>
<dbReference type="Gene3D" id="3.30.2350.10">
    <property type="entry name" value="Pseudouridine synthase"/>
    <property type="match status" value="1"/>
</dbReference>